<dbReference type="SUPFAM" id="SSF159888">
    <property type="entry name" value="YdhG-like"/>
    <property type="match status" value="1"/>
</dbReference>
<evidence type="ECO:0000313" key="1">
    <source>
        <dbReference type="EMBL" id="GAA3611439.1"/>
    </source>
</evidence>
<keyword evidence="2" id="KW-1185">Reference proteome</keyword>
<name>A0ABP6ZJ48_9ACTN</name>
<gene>
    <name evidence="1" type="ORF">GCM10022236_11480</name>
</gene>
<evidence type="ECO:0000313" key="2">
    <source>
        <dbReference type="Proteomes" id="UP001501490"/>
    </source>
</evidence>
<dbReference type="Gene3D" id="3.90.1150.200">
    <property type="match status" value="1"/>
</dbReference>
<accession>A0ABP6ZJ48</accession>
<comment type="caution">
    <text evidence="1">The sequence shown here is derived from an EMBL/GenBank/DDBJ whole genome shotgun (WGS) entry which is preliminary data.</text>
</comment>
<sequence>MIETLEAYLAELDEPARTWVAEFTDYVGAAYPSLQLTMFRQRPMFKFGRTYTDGYVMFTAAKSHFTLHAIEFDLIEAFRLRLPRASFGKGSIKVKFGDVDAKPVLREFVDQVMARHGVARAG</sequence>
<protein>
    <recommendedName>
        <fullName evidence="3">YdhG-like domain-containing protein</fullName>
    </recommendedName>
</protein>
<dbReference type="EMBL" id="BAABAB010000007">
    <property type="protein sequence ID" value="GAA3611439.1"/>
    <property type="molecule type" value="Genomic_DNA"/>
</dbReference>
<proteinExistence type="predicted"/>
<dbReference type="RefSeq" id="WP_344802273.1">
    <property type="nucleotide sequence ID" value="NZ_BAABAB010000007.1"/>
</dbReference>
<evidence type="ECO:0008006" key="3">
    <source>
        <dbReference type="Google" id="ProtNLM"/>
    </source>
</evidence>
<organism evidence="1 2">
    <name type="scientific">Microlunatus ginsengisoli</name>
    <dbReference type="NCBI Taxonomy" id="363863"/>
    <lineage>
        <taxon>Bacteria</taxon>
        <taxon>Bacillati</taxon>
        <taxon>Actinomycetota</taxon>
        <taxon>Actinomycetes</taxon>
        <taxon>Propionibacteriales</taxon>
        <taxon>Propionibacteriaceae</taxon>
        <taxon>Microlunatus</taxon>
    </lineage>
</organism>
<reference evidence="2" key="1">
    <citation type="journal article" date="2019" name="Int. J. Syst. Evol. Microbiol.">
        <title>The Global Catalogue of Microorganisms (GCM) 10K type strain sequencing project: providing services to taxonomists for standard genome sequencing and annotation.</title>
        <authorList>
            <consortium name="The Broad Institute Genomics Platform"/>
            <consortium name="The Broad Institute Genome Sequencing Center for Infectious Disease"/>
            <person name="Wu L."/>
            <person name="Ma J."/>
        </authorList>
    </citation>
    <scope>NUCLEOTIDE SEQUENCE [LARGE SCALE GENOMIC DNA]</scope>
    <source>
        <strain evidence="2">JCM 16929</strain>
    </source>
</reference>
<dbReference type="Proteomes" id="UP001501490">
    <property type="component" value="Unassembled WGS sequence"/>
</dbReference>